<keyword evidence="3" id="KW-1185">Reference proteome</keyword>
<organism evidence="2 3">
    <name type="scientific">Pleurodeles waltl</name>
    <name type="common">Iberian ribbed newt</name>
    <dbReference type="NCBI Taxonomy" id="8319"/>
    <lineage>
        <taxon>Eukaryota</taxon>
        <taxon>Metazoa</taxon>
        <taxon>Chordata</taxon>
        <taxon>Craniata</taxon>
        <taxon>Vertebrata</taxon>
        <taxon>Euteleostomi</taxon>
        <taxon>Amphibia</taxon>
        <taxon>Batrachia</taxon>
        <taxon>Caudata</taxon>
        <taxon>Salamandroidea</taxon>
        <taxon>Salamandridae</taxon>
        <taxon>Pleurodelinae</taxon>
        <taxon>Pleurodeles</taxon>
    </lineage>
</organism>
<sequence>MPWARDSRQRWEPGALHETPEKLSRGKCGRKTAAARPLVRRLGSAMTERGRAGRPALPGALPGRWAAPDAPEQAPRRLVHGRSVAANAGSKDALHRRRGIKRIPRARPWRGP</sequence>
<feature type="compositionally biased region" description="Basic and acidic residues" evidence="1">
    <location>
        <begin position="1"/>
        <end position="11"/>
    </location>
</feature>
<reference evidence="2" key="1">
    <citation type="journal article" date="2022" name="bioRxiv">
        <title>Sequencing and chromosome-scale assembly of the giantPleurodeles waltlgenome.</title>
        <authorList>
            <person name="Brown T."/>
            <person name="Elewa A."/>
            <person name="Iarovenko S."/>
            <person name="Subramanian E."/>
            <person name="Araus A.J."/>
            <person name="Petzold A."/>
            <person name="Susuki M."/>
            <person name="Suzuki K.-i.T."/>
            <person name="Hayashi T."/>
            <person name="Toyoda A."/>
            <person name="Oliveira C."/>
            <person name="Osipova E."/>
            <person name="Leigh N.D."/>
            <person name="Simon A."/>
            <person name="Yun M.H."/>
        </authorList>
    </citation>
    <scope>NUCLEOTIDE SEQUENCE</scope>
    <source>
        <strain evidence="2">20211129_DDA</strain>
        <tissue evidence="2">Liver</tissue>
    </source>
</reference>
<feature type="region of interest" description="Disordered" evidence="1">
    <location>
        <begin position="1"/>
        <end position="112"/>
    </location>
</feature>
<evidence type="ECO:0000256" key="1">
    <source>
        <dbReference type="SAM" id="MobiDB-lite"/>
    </source>
</evidence>
<evidence type="ECO:0000313" key="3">
    <source>
        <dbReference type="Proteomes" id="UP001066276"/>
    </source>
</evidence>
<protein>
    <submittedName>
        <fullName evidence="2">Uncharacterized protein</fullName>
    </submittedName>
</protein>
<dbReference type="EMBL" id="JANPWB010000011">
    <property type="protein sequence ID" value="KAJ1128491.1"/>
    <property type="molecule type" value="Genomic_DNA"/>
</dbReference>
<dbReference type="AlphaFoldDB" id="A0AAV7PJZ8"/>
<accession>A0AAV7PJZ8</accession>
<feature type="compositionally biased region" description="Basic residues" evidence="1">
    <location>
        <begin position="94"/>
        <end position="112"/>
    </location>
</feature>
<evidence type="ECO:0000313" key="2">
    <source>
        <dbReference type="EMBL" id="KAJ1128491.1"/>
    </source>
</evidence>
<proteinExistence type="predicted"/>
<comment type="caution">
    <text evidence="2">The sequence shown here is derived from an EMBL/GenBank/DDBJ whole genome shotgun (WGS) entry which is preliminary data.</text>
</comment>
<name>A0AAV7PJZ8_PLEWA</name>
<dbReference type="Proteomes" id="UP001066276">
    <property type="component" value="Chromosome 7"/>
</dbReference>
<gene>
    <name evidence="2" type="ORF">NDU88_006869</name>
</gene>